<dbReference type="InterPro" id="IPR041238">
    <property type="entry name" value="Rap1a"/>
</dbReference>
<dbReference type="AlphaFoldDB" id="A0A4U1BT36"/>
<accession>A0A4U1BT36</accession>
<sequence>MFKLLNVLMITLLLVFPFAGAQGAQLLMAEQLIRYCDDTSALSTPGNPCTLYVQGFINGAVATDARVMLNMEAEKKQSESYSERAIRTRAPSRGEYLRAAKYAEFCLGSTIRLKQIVTHVANEIKMLPPVNDLTAAEAVYGALKKHYPCA</sequence>
<reference evidence="2 3" key="1">
    <citation type="submission" date="2019-04" db="EMBL/GenBank/DDBJ databases">
        <authorList>
            <person name="Hwang J.C."/>
        </authorList>
    </citation>
    <scope>NUCLEOTIDE SEQUENCE [LARGE SCALE GENOMIC DNA]</scope>
    <source>
        <strain evidence="2 3">IMCC35002</strain>
    </source>
</reference>
<protein>
    <recommendedName>
        <fullName evidence="1">Rap1a immunity protein domain-containing protein</fullName>
    </recommendedName>
</protein>
<proteinExistence type="predicted"/>
<dbReference type="Proteomes" id="UP000305675">
    <property type="component" value="Unassembled WGS sequence"/>
</dbReference>
<feature type="domain" description="Rap1a immunity protein" evidence="1">
    <location>
        <begin position="30"/>
        <end position="149"/>
    </location>
</feature>
<keyword evidence="3" id="KW-1185">Reference proteome</keyword>
<dbReference type="RefSeq" id="WP_136861698.1">
    <property type="nucleotide sequence ID" value="NZ_SWCJ01000001.1"/>
</dbReference>
<dbReference type="OrthoDB" id="6387713at2"/>
<dbReference type="Pfam" id="PF18602">
    <property type="entry name" value="Rap1a"/>
    <property type="match status" value="1"/>
</dbReference>
<evidence type="ECO:0000259" key="1">
    <source>
        <dbReference type="Pfam" id="PF18602"/>
    </source>
</evidence>
<evidence type="ECO:0000313" key="3">
    <source>
        <dbReference type="Proteomes" id="UP000305675"/>
    </source>
</evidence>
<evidence type="ECO:0000313" key="2">
    <source>
        <dbReference type="EMBL" id="TKB58550.1"/>
    </source>
</evidence>
<dbReference type="EMBL" id="SWCJ01000001">
    <property type="protein sequence ID" value="TKB58550.1"/>
    <property type="molecule type" value="Genomic_DNA"/>
</dbReference>
<comment type="caution">
    <text evidence="2">The sequence shown here is derived from an EMBL/GenBank/DDBJ whole genome shotgun (WGS) entry which is preliminary data.</text>
</comment>
<organism evidence="2 3">
    <name type="scientific">Ferrimonas aestuarii</name>
    <dbReference type="NCBI Taxonomy" id="2569539"/>
    <lineage>
        <taxon>Bacteria</taxon>
        <taxon>Pseudomonadati</taxon>
        <taxon>Pseudomonadota</taxon>
        <taxon>Gammaproteobacteria</taxon>
        <taxon>Alteromonadales</taxon>
        <taxon>Ferrimonadaceae</taxon>
        <taxon>Ferrimonas</taxon>
    </lineage>
</organism>
<name>A0A4U1BT36_9GAMM</name>
<gene>
    <name evidence="2" type="ORF">FCL42_02035</name>
</gene>